<feature type="compositionally biased region" description="Low complexity" evidence="1">
    <location>
        <begin position="116"/>
        <end position="144"/>
    </location>
</feature>
<dbReference type="InterPro" id="IPR003034">
    <property type="entry name" value="SAP_dom"/>
</dbReference>
<dbReference type="OrthoDB" id="527344at2759"/>
<evidence type="ECO:0000313" key="3">
    <source>
        <dbReference type="EMBL" id="PNW78502.1"/>
    </source>
</evidence>
<dbReference type="PROSITE" id="PS50800">
    <property type="entry name" value="SAP"/>
    <property type="match status" value="1"/>
</dbReference>
<dbReference type="InterPro" id="IPR036866">
    <property type="entry name" value="RibonucZ/Hydroxyglut_hydro"/>
</dbReference>
<feature type="compositionally biased region" description="Low complexity" evidence="1">
    <location>
        <begin position="418"/>
        <end position="433"/>
    </location>
</feature>
<feature type="domain" description="SAP" evidence="2">
    <location>
        <begin position="193"/>
        <end position="227"/>
    </location>
</feature>
<dbReference type="Proteomes" id="UP000006906">
    <property type="component" value="Chromosome 9"/>
</dbReference>
<dbReference type="SUPFAM" id="SSF56281">
    <property type="entry name" value="Metallo-hydrolase/oxidoreductase"/>
    <property type="match status" value="1"/>
</dbReference>
<dbReference type="Pfam" id="PF02037">
    <property type="entry name" value="SAP"/>
    <property type="match status" value="1"/>
</dbReference>
<evidence type="ECO:0000313" key="4">
    <source>
        <dbReference type="Proteomes" id="UP000006906"/>
    </source>
</evidence>
<accession>A0A2K3DD86</accession>
<dbReference type="InterPro" id="IPR036361">
    <property type="entry name" value="SAP_dom_sf"/>
</dbReference>
<keyword evidence="4" id="KW-1185">Reference proteome</keyword>
<protein>
    <recommendedName>
        <fullName evidence="2">SAP domain-containing protein</fullName>
    </recommendedName>
</protein>
<gene>
    <name evidence="3" type="ORF">CHLRE_09g394700v5</name>
</gene>
<feature type="compositionally biased region" description="Basic and acidic residues" evidence="1">
    <location>
        <begin position="434"/>
        <end position="453"/>
    </location>
</feature>
<dbReference type="PROSITE" id="PS51257">
    <property type="entry name" value="PROKAR_LIPOPROTEIN"/>
    <property type="match status" value="1"/>
</dbReference>
<dbReference type="PANTHER" id="PTHR46018">
    <property type="entry name" value="ZINC PHOSPHODIESTERASE ELAC PROTEIN 1"/>
    <property type="match status" value="1"/>
</dbReference>
<dbReference type="STRING" id="3055.A0A2K3DD86"/>
<feature type="compositionally biased region" description="Basic and acidic residues" evidence="1">
    <location>
        <begin position="480"/>
        <end position="492"/>
    </location>
</feature>
<feature type="compositionally biased region" description="Low complexity" evidence="1">
    <location>
        <begin position="163"/>
        <end position="191"/>
    </location>
</feature>
<feature type="region of interest" description="Disordered" evidence="1">
    <location>
        <begin position="261"/>
        <end position="282"/>
    </location>
</feature>
<sequence length="1072" mass="106870">MRPVSVCATSASGPSTSNLGLGFGVASAAAAACCARPLPALAAAACSRPLHRHPSLTSGAPGTGLSGAASARQHHRSAVTLVASALKGSGAAAGTDGGGMDGSSSGGGGGGGGGLVRSRSSRTTLTRSAPAADVAAAAAPQAEPHGQPQRRLRRRMETQAVEPGAPAGGPAATGTATSTTTTAAHRTSSSTDYTAWKVSELQEALAAHGLPRTGRKAELVERLAAAVASGAAAAAGSRSALASSAPAAAGPSVAAAAAAASEAAAPPPRQRSRLTVARSTATADFEDGRGAAVAAPSGTAGRAGRAAAAATAATANAAVTQGSSDAESGAASGGFLDALFDTLTLDITVREQRPGRRPRPATTDGAAARSPSASRAGSTAADSPPAQSARAAAAAGRGTDSLGSVHLALGGEGPDETAAQPAAAASEAASEAGGEARPRRLTIRRERTSDAGDTRPMASAAAVAPTPAPPLPTPVAAEGPPERPRREPRERPPPVGPAPDLSQLPPWPPQFLGRLRRLEEVAPGEIEKQEEAVLQNVQGLALTCLGSAPCLATRAAAAVAGAAGEDRALGSLALARGKDIFIFDVGDDTQRQVGQAYHVKPSKIFRIFLTSLAPEAVLGLPGLMCTINASRERGHEFADIPVHVYGPPGTAAFLVAMMRVSQTYLEITVVVHEFAVGHVSAAELAPIVGGGGGGSGPIAVDKNRRISRLALPPDQLNPRGGVDASLLTFAPEQGRAQRRKGRNASGGVLSFDARAGYLPWPELQPGDPDRRELPDPLSLTWTLELDVSGRVVACLLPAAPGQPGAFGGGGDGQSYVLAYTVVEADRSGALVMERAAAAGLEGGPDFARLKQGETIANAWGQPIPPELIISPKRAGRRVVVTGSAADLTPLTAHAHTRGADILVPGAVWLQAEADAAAEHGGCTTAAVGAAAAALGVRYVVLSRFSGPSATAAAGAAAAAGATAEQGLQDEEEDELPMDAHTNRLVAEVEAAALAAAGGSAAGSSGNEAAASTGTSRRRSVRKTAVVAGAGAGGSGYAGAAVAAHRLRRVLVLRDLETTMMEKNEGPVEPQEE</sequence>
<dbReference type="EMBL" id="CM008970">
    <property type="protein sequence ID" value="PNW78502.1"/>
    <property type="molecule type" value="Genomic_DNA"/>
</dbReference>
<feature type="region of interest" description="Disordered" evidence="1">
    <location>
        <begin position="997"/>
        <end position="1021"/>
    </location>
</feature>
<dbReference type="Gene3D" id="1.10.720.30">
    <property type="entry name" value="SAP domain"/>
    <property type="match status" value="1"/>
</dbReference>
<dbReference type="Gene3D" id="3.60.15.10">
    <property type="entry name" value="Ribonuclease Z/Hydroxyacylglutathione hydrolase-like"/>
    <property type="match status" value="1"/>
</dbReference>
<feature type="compositionally biased region" description="Low complexity" evidence="1">
    <location>
        <begin position="365"/>
        <end position="398"/>
    </location>
</feature>
<evidence type="ECO:0000259" key="2">
    <source>
        <dbReference type="PROSITE" id="PS50800"/>
    </source>
</evidence>
<dbReference type="AlphaFoldDB" id="A0A2K3DD86"/>
<organism evidence="3 4">
    <name type="scientific">Chlamydomonas reinhardtii</name>
    <name type="common">Chlamydomonas smithii</name>
    <dbReference type="NCBI Taxonomy" id="3055"/>
    <lineage>
        <taxon>Eukaryota</taxon>
        <taxon>Viridiplantae</taxon>
        <taxon>Chlorophyta</taxon>
        <taxon>core chlorophytes</taxon>
        <taxon>Chlorophyceae</taxon>
        <taxon>CS clade</taxon>
        <taxon>Chlamydomonadales</taxon>
        <taxon>Chlamydomonadaceae</taxon>
        <taxon>Chlamydomonas</taxon>
    </lineage>
</organism>
<dbReference type="KEGG" id="cre:CHLRE_09g394700v5"/>
<name>A0A2K3DD86_CHLRE</name>
<feature type="compositionally biased region" description="Gly residues" evidence="1">
    <location>
        <begin position="95"/>
        <end position="115"/>
    </location>
</feature>
<feature type="region of interest" description="Disordered" evidence="1">
    <location>
        <begin position="349"/>
        <end position="506"/>
    </location>
</feature>
<dbReference type="Gramene" id="PNW78502">
    <property type="protein sequence ID" value="PNW78502"/>
    <property type="gene ID" value="CHLRE_09g394700v5"/>
</dbReference>
<dbReference type="GO" id="GO:0005634">
    <property type="term" value="C:nucleus"/>
    <property type="evidence" value="ECO:0000318"/>
    <property type="project" value="GO_Central"/>
</dbReference>
<evidence type="ECO:0000256" key="1">
    <source>
        <dbReference type="SAM" id="MobiDB-lite"/>
    </source>
</evidence>
<dbReference type="InParanoid" id="A0A2K3DD86"/>
<dbReference type="SUPFAM" id="SSF68906">
    <property type="entry name" value="SAP domain"/>
    <property type="match status" value="1"/>
</dbReference>
<feature type="compositionally biased region" description="Low complexity" evidence="1">
    <location>
        <begin position="997"/>
        <end position="1014"/>
    </location>
</feature>
<feature type="compositionally biased region" description="Low complexity" evidence="1">
    <location>
        <begin position="456"/>
        <end position="465"/>
    </location>
</feature>
<dbReference type="GeneID" id="66054669"/>
<reference evidence="3 4" key="1">
    <citation type="journal article" date="2007" name="Science">
        <title>The Chlamydomonas genome reveals the evolution of key animal and plant functions.</title>
        <authorList>
            <person name="Merchant S.S."/>
            <person name="Prochnik S.E."/>
            <person name="Vallon O."/>
            <person name="Harris E.H."/>
            <person name="Karpowicz S.J."/>
            <person name="Witman G.B."/>
            <person name="Terry A."/>
            <person name="Salamov A."/>
            <person name="Fritz-Laylin L.K."/>
            <person name="Marechal-Drouard L."/>
            <person name="Marshall W.F."/>
            <person name="Qu L.H."/>
            <person name="Nelson D.R."/>
            <person name="Sanderfoot A.A."/>
            <person name="Spalding M.H."/>
            <person name="Kapitonov V.V."/>
            <person name="Ren Q."/>
            <person name="Ferris P."/>
            <person name="Lindquist E."/>
            <person name="Shapiro H."/>
            <person name="Lucas S.M."/>
            <person name="Grimwood J."/>
            <person name="Schmutz J."/>
            <person name="Cardol P."/>
            <person name="Cerutti H."/>
            <person name="Chanfreau G."/>
            <person name="Chen C.L."/>
            <person name="Cognat V."/>
            <person name="Croft M.T."/>
            <person name="Dent R."/>
            <person name="Dutcher S."/>
            <person name="Fernandez E."/>
            <person name="Fukuzawa H."/>
            <person name="Gonzalez-Ballester D."/>
            <person name="Gonzalez-Halphen D."/>
            <person name="Hallmann A."/>
            <person name="Hanikenne M."/>
            <person name="Hippler M."/>
            <person name="Inwood W."/>
            <person name="Jabbari K."/>
            <person name="Kalanon M."/>
            <person name="Kuras R."/>
            <person name="Lefebvre P.A."/>
            <person name="Lemaire S.D."/>
            <person name="Lobanov A.V."/>
            <person name="Lohr M."/>
            <person name="Manuell A."/>
            <person name="Meier I."/>
            <person name="Mets L."/>
            <person name="Mittag M."/>
            <person name="Mittelmeier T."/>
            <person name="Moroney J.V."/>
            <person name="Moseley J."/>
            <person name="Napoli C."/>
            <person name="Nedelcu A.M."/>
            <person name="Niyogi K."/>
            <person name="Novoselov S.V."/>
            <person name="Paulsen I.T."/>
            <person name="Pazour G."/>
            <person name="Purton S."/>
            <person name="Ral J.P."/>
            <person name="Riano-Pachon D.M."/>
            <person name="Riekhof W."/>
            <person name="Rymarquis L."/>
            <person name="Schroda M."/>
            <person name="Stern D."/>
            <person name="Umen J."/>
            <person name="Willows R."/>
            <person name="Wilson N."/>
            <person name="Zimmer S.L."/>
            <person name="Allmer J."/>
            <person name="Balk J."/>
            <person name="Bisova K."/>
            <person name="Chen C.J."/>
            <person name="Elias M."/>
            <person name="Gendler K."/>
            <person name="Hauser C."/>
            <person name="Lamb M.R."/>
            <person name="Ledford H."/>
            <person name="Long J.C."/>
            <person name="Minagawa J."/>
            <person name="Page M.D."/>
            <person name="Pan J."/>
            <person name="Pootakham W."/>
            <person name="Roje S."/>
            <person name="Rose A."/>
            <person name="Stahlberg E."/>
            <person name="Terauchi A.M."/>
            <person name="Yang P."/>
            <person name="Ball S."/>
            <person name="Bowler C."/>
            <person name="Dieckmann C.L."/>
            <person name="Gladyshev V.N."/>
            <person name="Green P."/>
            <person name="Jorgensen R."/>
            <person name="Mayfield S."/>
            <person name="Mueller-Roeber B."/>
            <person name="Rajamani S."/>
            <person name="Sayre R.T."/>
            <person name="Brokstein P."/>
            <person name="Dubchak I."/>
            <person name="Goodstein D."/>
            <person name="Hornick L."/>
            <person name="Huang Y.W."/>
            <person name="Jhaveri J."/>
            <person name="Luo Y."/>
            <person name="Martinez D."/>
            <person name="Ngau W.C."/>
            <person name="Otillar B."/>
            <person name="Poliakov A."/>
            <person name="Porter A."/>
            <person name="Szajkowski L."/>
            <person name="Werner G."/>
            <person name="Zhou K."/>
            <person name="Grigoriev I.V."/>
            <person name="Rokhsar D.S."/>
            <person name="Grossman A.R."/>
        </authorList>
    </citation>
    <scope>NUCLEOTIDE SEQUENCE [LARGE SCALE GENOMIC DNA]</scope>
    <source>
        <strain evidence="4">CC-503</strain>
    </source>
</reference>
<dbReference type="SMART" id="SM00513">
    <property type="entry name" value="SAP"/>
    <property type="match status" value="1"/>
</dbReference>
<dbReference type="GO" id="GO:0042781">
    <property type="term" value="F:3'-tRNA processing endoribonuclease activity"/>
    <property type="evidence" value="ECO:0000318"/>
    <property type="project" value="GO_Central"/>
</dbReference>
<proteinExistence type="predicted"/>
<dbReference type="RefSeq" id="XP_042920926.1">
    <property type="nucleotide sequence ID" value="XM_043065726.1"/>
</dbReference>
<dbReference type="PANTHER" id="PTHR46018:SF2">
    <property type="entry name" value="ZINC PHOSPHODIESTERASE ELAC PROTEIN 1"/>
    <property type="match status" value="1"/>
</dbReference>
<feature type="region of interest" description="Disordered" evidence="1">
    <location>
        <begin position="90"/>
        <end position="191"/>
    </location>
</feature>